<organism evidence="2 3">
    <name type="scientific">Phenylobacterium hankyongense</name>
    <dbReference type="NCBI Taxonomy" id="1813876"/>
    <lineage>
        <taxon>Bacteria</taxon>
        <taxon>Pseudomonadati</taxon>
        <taxon>Pseudomonadota</taxon>
        <taxon>Alphaproteobacteria</taxon>
        <taxon>Caulobacterales</taxon>
        <taxon>Caulobacteraceae</taxon>
        <taxon>Phenylobacterium</taxon>
    </lineage>
</organism>
<evidence type="ECO:0000313" key="3">
    <source>
        <dbReference type="Proteomes" id="UP000249842"/>
    </source>
</evidence>
<feature type="region of interest" description="Disordered" evidence="1">
    <location>
        <begin position="1"/>
        <end position="39"/>
    </location>
</feature>
<dbReference type="Proteomes" id="UP000249842">
    <property type="component" value="Unassembled WGS sequence"/>
</dbReference>
<keyword evidence="3" id="KW-1185">Reference proteome</keyword>
<protein>
    <recommendedName>
        <fullName evidence="4">Scaffolding protein</fullName>
    </recommendedName>
</protein>
<accession>A0A328B2X4</accession>
<sequence>MRKDTMDTQDANTVDEDEFYRREGPGGEAELDPQEGPDDTFEVELDGKVHALPAALKGAFLRQADYTRKTQELAEHRRALEADRQAVAQHAQATNGASGDRIRLAALDHQLESFRGVDWQAYAAQDPHAAQALWGRFQGMAQARDQLAYAISHHAQRSQLQAAREAAARMAETGQTLQREIEGWSPEVAAKLVEYAQAFGVTLDELREAADPRVWKILHRAYQAEQTGQKDGASRAAAQAQAVRPAVLVSGGAAGGGGGVRDELGTKEWMQRRNDQTRKAR</sequence>
<feature type="compositionally biased region" description="Acidic residues" evidence="1">
    <location>
        <begin position="29"/>
        <end position="39"/>
    </location>
</feature>
<dbReference type="EMBL" id="QFYP01000001">
    <property type="protein sequence ID" value="RAK60875.1"/>
    <property type="molecule type" value="Genomic_DNA"/>
</dbReference>
<evidence type="ECO:0008006" key="4">
    <source>
        <dbReference type="Google" id="ProtNLM"/>
    </source>
</evidence>
<evidence type="ECO:0000256" key="1">
    <source>
        <dbReference type="SAM" id="MobiDB-lite"/>
    </source>
</evidence>
<gene>
    <name evidence="2" type="ORF">DJ021_14170</name>
</gene>
<feature type="compositionally biased region" description="Basic and acidic residues" evidence="1">
    <location>
        <begin position="260"/>
        <end position="281"/>
    </location>
</feature>
<dbReference type="AlphaFoldDB" id="A0A328B2X4"/>
<name>A0A328B2X4_9CAUL</name>
<proteinExistence type="predicted"/>
<comment type="caution">
    <text evidence="2">The sequence shown here is derived from an EMBL/GenBank/DDBJ whole genome shotgun (WGS) entry which is preliminary data.</text>
</comment>
<reference evidence="3" key="1">
    <citation type="submission" date="2018-05" db="EMBL/GenBank/DDBJ databases">
        <authorList>
            <person name="Li X."/>
        </authorList>
    </citation>
    <scope>NUCLEOTIDE SEQUENCE [LARGE SCALE GENOMIC DNA]</scope>
    <source>
        <strain evidence="3">HKS-05</strain>
    </source>
</reference>
<evidence type="ECO:0000313" key="2">
    <source>
        <dbReference type="EMBL" id="RAK60875.1"/>
    </source>
</evidence>
<feature type="region of interest" description="Disordered" evidence="1">
    <location>
        <begin position="251"/>
        <end position="281"/>
    </location>
</feature>